<keyword evidence="7 12" id="KW-0865">Zymogen</keyword>
<evidence type="ECO:0000256" key="4">
    <source>
        <dbReference type="ARBA" id="ARBA00022793"/>
    </source>
</evidence>
<dbReference type="PANTHER" id="PTHR10067">
    <property type="entry name" value="PHOSPHATIDYLSERINE DECARBOXYLASE"/>
    <property type="match status" value="1"/>
</dbReference>
<keyword evidence="9 12" id="KW-0456">Lyase</keyword>
<keyword evidence="3 12" id="KW-0444">Lipid biosynthesis</keyword>
<comment type="cofactor">
    <cofactor evidence="12">
        <name>pyruvate</name>
        <dbReference type="ChEBI" id="CHEBI:15361"/>
    </cofactor>
    <text evidence="12">Binds 1 pyruvoyl group covalently per subunit.</text>
</comment>
<dbReference type="Proteomes" id="UP000664218">
    <property type="component" value="Unassembled WGS sequence"/>
</dbReference>
<dbReference type="AlphaFoldDB" id="A0A939H9F8"/>
<dbReference type="GO" id="GO:0004609">
    <property type="term" value="F:phosphatidylserine decarboxylase activity"/>
    <property type="evidence" value="ECO:0007669"/>
    <property type="project" value="UniProtKB-UniRule"/>
</dbReference>
<evidence type="ECO:0000256" key="1">
    <source>
        <dbReference type="ARBA" id="ARBA00005189"/>
    </source>
</evidence>
<feature type="active site" description="Charge relay system; for autoendoproteolytic cleavage activity" evidence="12">
    <location>
        <position position="255"/>
    </location>
</feature>
<evidence type="ECO:0000256" key="8">
    <source>
        <dbReference type="ARBA" id="ARBA00023209"/>
    </source>
</evidence>
<dbReference type="InterPro" id="IPR033179">
    <property type="entry name" value="PSD_type2_pro"/>
</dbReference>
<feature type="active site" description="Charge relay system; for autoendoproteolytic cleavage activity" evidence="12">
    <location>
        <position position="168"/>
    </location>
</feature>
<comment type="PTM">
    <text evidence="12">Is synthesized initially as an inactive proenzyme. Formation of the active enzyme involves a self-maturation process in which the active site pyruvoyl group is generated from an internal serine residue via an autocatalytic post-translational modification. Two non-identical subunits are generated from the proenzyme in this reaction, and the pyruvate is formed at the N-terminus of the alpha chain, which is derived from the carboxyl end of the proenzyme. The autoendoproteolytic cleavage occurs by a canonical serine protease mechanism, in which the side chain hydroxyl group of the serine supplies its oxygen atom to form the C-terminus of the beta chain, while the remainder of the serine residue undergoes an oxidative deamination to produce ammonia and the pyruvoyl prosthetic group on the alpha chain. During this reaction, the Ser that is part of the protease active site of the proenzyme becomes the pyruvoyl prosthetic group, which constitutes an essential element of the active site of the mature decarboxylase.</text>
</comment>
<feature type="modified residue" description="Pyruvic acid (Ser); by autocatalysis" evidence="12">
    <location>
        <position position="255"/>
    </location>
</feature>
<feature type="active site" description="Charge relay system; for autoendoproteolytic cleavage activity" evidence="12">
    <location>
        <position position="112"/>
    </location>
</feature>
<comment type="function">
    <text evidence="12">Catalyzes the formation of phosphatidylethanolamine (PtdEtn) from phosphatidylserine (PtdSer).</text>
</comment>
<dbReference type="InterPro" id="IPR033177">
    <property type="entry name" value="PSD-B"/>
</dbReference>
<dbReference type="NCBIfam" id="TIGR00163">
    <property type="entry name" value="PS_decarb"/>
    <property type="match status" value="1"/>
</dbReference>
<evidence type="ECO:0000256" key="12">
    <source>
        <dbReference type="HAMAP-Rule" id="MF_00663"/>
    </source>
</evidence>
<name>A0A939H9F8_9CLOT</name>
<keyword evidence="5 12" id="KW-0443">Lipid metabolism</keyword>
<dbReference type="GO" id="GO:0006646">
    <property type="term" value="P:phosphatidylethanolamine biosynthetic process"/>
    <property type="evidence" value="ECO:0007669"/>
    <property type="project" value="UniProtKB-UniRule"/>
</dbReference>
<feature type="active site" description="Schiff-base intermediate with substrate; via pyruvic acid; for decarboxylase activity" evidence="12">
    <location>
        <position position="255"/>
    </location>
</feature>
<comment type="caution">
    <text evidence="13">The sequence shown here is derived from an EMBL/GenBank/DDBJ whole genome shotgun (WGS) entry which is preliminary data.</text>
</comment>
<accession>A0A939H9F8</accession>
<dbReference type="GO" id="GO:0005886">
    <property type="term" value="C:plasma membrane"/>
    <property type="evidence" value="ECO:0007669"/>
    <property type="project" value="UniProtKB-SubCell"/>
</dbReference>
<comment type="pathway">
    <text evidence="1">Lipid metabolism.</text>
</comment>
<evidence type="ECO:0000313" key="14">
    <source>
        <dbReference type="Proteomes" id="UP000664218"/>
    </source>
</evidence>
<keyword evidence="6 12" id="KW-0472">Membrane</keyword>
<organism evidence="13 14">
    <name type="scientific">Proteiniclasticum aestuarii</name>
    <dbReference type="NCBI Taxonomy" id="2817862"/>
    <lineage>
        <taxon>Bacteria</taxon>
        <taxon>Bacillati</taxon>
        <taxon>Bacillota</taxon>
        <taxon>Clostridia</taxon>
        <taxon>Eubacteriales</taxon>
        <taxon>Clostridiaceae</taxon>
        <taxon>Proteiniclasticum</taxon>
    </lineage>
</organism>
<evidence type="ECO:0000256" key="10">
    <source>
        <dbReference type="ARBA" id="ARBA00023264"/>
    </source>
</evidence>
<keyword evidence="14" id="KW-1185">Reference proteome</keyword>
<comment type="catalytic activity">
    <reaction evidence="12">
        <text>a 1,2-diacyl-sn-glycero-3-phospho-L-serine + H(+) = a 1,2-diacyl-sn-glycero-3-phosphoethanolamine + CO2</text>
        <dbReference type="Rhea" id="RHEA:20828"/>
        <dbReference type="ChEBI" id="CHEBI:15378"/>
        <dbReference type="ChEBI" id="CHEBI:16526"/>
        <dbReference type="ChEBI" id="CHEBI:57262"/>
        <dbReference type="ChEBI" id="CHEBI:64612"/>
        <dbReference type="EC" id="4.1.1.65"/>
    </reaction>
</comment>
<evidence type="ECO:0000256" key="5">
    <source>
        <dbReference type="ARBA" id="ARBA00023098"/>
    </source>
</evidence>
<protein>
    <recommendedName>
        <fullName evidence="12">Phosphatidylserine decarboxylase proenzyme</fullName>
        <ecNumber evidence="12">4.1.1.65</ecNumber>
    </recommendedName>
    <component>
        <recommendedName>
            <fullName evidence="12">Phosphatidylserine decarboxylase alpha chain</fullName>
        </recommendedName>
    </component>
    <component>
        <recommendedName>
            <fullName evidence="12">Phosphatidylserine decarboxylase beta chain</fullName>
        </recommendedName>
    </component>
</protein>
<comment type="similarity">
    <text evidence="12">Belongs to the phosphatidylserine decarboxylase family. PSD-B subfamily. Prokaryotic type II sub-subfamily.</text>
</comment>
<dbReference type="NCBIfam" id="NF001941">
    <property type="entry name" value="PRK00723.1"/>
    <property type="match status" value="1"/>
</dbReference>
<dbReference type="HAMAP" id="MF_00663">
    <property type="entry name" value="PS_decarb_PSD_B_type2"/>
    <property type="match status" value="1"/>
</dbReference>
<sequence>MIEVYDRKENRMKEEQVVGGSLLKLLYEKPYSKPFLYFVKRKFFSDLYGRLMDTPWSKRLIKGFIKDHGLNMEESLKAEEDFATFNDFFTRKLKPEARPFDAKDEIFISPCDARMLAFQDIHVEEVIQVKGLTYALKDLIQDESLAEKYEGGTVMIFRLNPLDYHRFHFPDDGVPHPTHTMDGLYYSVNPVALKSIPRLYVENKRAVTKFDSRNFGPLLFVEVGATNVGTIIQTHKDCTPVKRGSEKGYFRFGGSTLILFAEKDRVRMDEDLLLRSQDGIETRVLFGESIGRAAN</sequence>
<comment type="subcellular location">
    <subcellularLocation>
        <location evidence="12">Cell membrane</location>
        <topology evidence="12">Peripheral membrane protein</topology>
    </subcellularLocation>
</comment>
<proteinExistence type="inferred from homology"/>
<evidence type="ECO:0000256" key="2">
    <source>
        <dbReference type="ARBA" id="ARBA00022475"/>
    </source>
</evidence>
<comment type="subunit">
    <text evidence="12">Heterodimer of a large membrane-associated beta subunit and a small pyruvoyl-containing alpha subunit.</text>
</comment>
<dbReference type="PANTHER" id="PTHR10067:SF17">
    <property type="entry name" value="PHOSPHATIDYLSERINE DECARBOXYLASE PROENZYME 2"/>
    <property type="match status" value="1"/>
</dbReference>
<dbReference type="EMBL" id="JAFNJU010000003">
    <property type="protein sequence ID" value="MBO1264408.1"/>
    <property type="molecule type" value="Genomic_DNA"/>
</dbReference>
<keyword evidence="10 12" id="KW-1208">Phospholipid metabolism</keyword>
<keyword evidence="11 12" id="KW-0670">Pyruvate</keyword>
<dbReference type="RefSeq" id="WP_207598922.1">
    <property type="nucleotide sequence ID" value="NZ_JAFNJU010000003.1"/>
</dbReference>
<feature type="chain" id="PRO_5038202605" description="Phosphatidylserine decarboxylase beta chain" evidence="12">
    <location>
        <begin position="1"/>
        <end position="254"/>
    </location>
</feature>
<evidence type="ECO:0000313" key="13">
    <source>
        <dbReference type="EMBL" id="MBO1264408.1"/>
    </source>
</evidence>
<evidence type="ECO:0000256" key="3">
    <source>
        <dbReference type="ARBA" id="ARBA00022516"/>
    </source>
</evidence>
<evidence type="ECO:0000256" key="9">
    <source>
        <dbReference type="ARBA" id="ARBA00023239"/>
    </source>
</evidence>
<dbReference type="Pfam" id="PF02666">
    <property type="entry name" value="PS_Dcarbxylase"/>
    <property type="match status" value="1"/>
</dbReference>
<feature type="chain" id="PRO_5038202603" description="Phosphatidylserine decarboxylase alpha chain" evidence="12">
    <location>
        <begin position="255"/>
        <end position="295"/>
    </location>
</feature>
<evidence type="ECO:0000256" key="7">
    <source>
        <dbReference type="ARBA" id="ARBA00023145"/>
    </source>
</evidence>
<feature type="site" description="Cleavage (non-hydrolytic); by autocatalysis" evidence="12">
    <location>
        <begin position="254"/>
        <end position="255"/>
    </location>
</feature>
<comment type="pathway">
    <text evidence="12">Phospholipid metabolism; phosphatidylethanolamine biosynthesis; phosphatidylethanolamine from CDP-diacylglycerol: step 2/2.</text>
</comment>
<gene>
    <name evidence="12" type="primary">psd</name>
    <name evidence="13" type="ORF">J3A84_05055</name>
</gene>
<keyword evidence="4 12" id="KW-0210">Decarboxylase</keyword>
<evidence type="ECO:0000256" key="11">
    <source>
        <dbReference type="ARBA" id="ARBA00023317"/>
    </source>
</evidence>
<reference evidence="13" key="1">
    <citation type="submission" date="2021-03" db="EMBL/GenBank/DDBJ databases">
        <title>Proteiniclasticum marinus sp. nov., isolated from tidal flat sediment.</title>
        <authorList>
            <person name="Namirimu T."/>
            <person name="Yang J.-A."/>
            <person name="Yang S.-H."/>
            <person name="Kim Y.-J."/>
            <person name="Kwon K.K."/>
        </authorList>
    </citation>
    <scope>NUCLEOTIDE SEQUENCE</scope>
    <source>
        <strain evidence="13">SCR006</strain>
    </source>
</reference>
<keyword evidence="8 12" id="KW-0594">Phospholipid biosynthesis</keyword>
<dbReference type="EC" id="4.1.1.65" evidence="12"/>
<evidence type="ECO:0000256" key="6">
    <source>
        <dbReference type="ARBA" id="ARBA00023136"/>
    </source>
</evidence>
<dbReference type="InterPro" id="IPR003817">
    <property type="entry name" value="PS_Dcarbxylase"/>
</dbReference>
<keyword evidence="2 12" id="KW-1003">Cell membrane</keyword>